<gene>
    <name evidence="5" type="ORF">ACFQ63_32185</name>
</gene>
<dbReference type="RefSeq" id="WP_386250326.1">
    <property type="nucleotide sequence ID" value="NZ_JBHTRV010000032.1"/>
</dbReference>
<dbReference type="Pfam" id="PF01474">
    <property type="entry name" value="DAHP_synth_2"/>
    <property type="match status" value="2"/>
</dbReference>
<accession>A0ABW6J4Q5</accession>
<name>A0ABW6J4Q5_STRWE</name>
<dbReference type="GO" id="GO:0003849">
    <property type="term" value="F:3-deoxy-7-phosphoheptulonate synthase activity"/>
    <property type="evidence" value="ECO:0007669"/>
    <property type="project" value="UniProtKB-EC"/>
</dbReference>
<sequence length="274" mass="28902">MPPPVPAAGCALPRRRTASVARGEAVLLLGGSRAGPPRALTEDGMRQRRRTLLQMERALAHATALPVVKVGWTVGTWAPPPGHDVPYATTGHLLWLGESHEPDGDHAGHLSSVHNPVAVRLGPGTCPDTVLAAVDRLDPHRAPGRLTLVAAMGADRVRDLLPAVVEKVRAEGASVCWVSDWVSDPVRANTTREEVRDEVRGFVEVHRSSGSHPGGVHVDPAAASGGGPATGGPDRGPALDVAFHFAEACGEPRRDPCQEGRRADPRDASVRPGW</sequence>
<evidence type="ECO:0000256" key="1">
    <source>
        <dbReference type="ARBA" id="ARBA00008911"/>
    </source>
</evidence>
<evidence type="ECO:0000256" key="3">
    <source>
        <dbReference type="RuleBase" id="RU363071"/>
    </source>
</evidence>
<reference evidence="5 6" key="1">
    <citation type="submission" date="2024-09" db="EMBL/GenBank/DDBJ databases">
        <title>The Natural Products Discovery Center: Release of the First 8490 Sequenced Strains for Exploring Actinobacteria Biosynthetic Diversity.</title>
        <authorList>
            <person name="Kalkreuter E."/>
            <person name="Kautsar S.A."/>
            <person name="Yang D."/>
            <person name="Bader C.D."/>
            <person name="Teijaro C.N."/>
            <person name="Fluegel L."/>
            <person name="Davis C.M."/>
            <person name="Simpson J.R."/>
            <person name="Lauterbach L."/>
            <person name="Steele A.D."/>
            <person name="Gui C."/>
            <person name="Meng S."/>
            <person name="Li G."/>
            <person name="Viehrig K."/>
            <person name="Ye F."/>
            <person name="Su P."/>
            <person name="Kiefer A.F."/>
            <person name="Nichols A."/>
            <person name="Cepeda A.J."/>
            <person name="Yan W."/>
            <person name="Fan B."/>
            <person name="Jiang Y."/>
            <person name="Adhikari A."/>
            <person name="Zheng C.-J."/>
            <person name="Schuster L."/>
            <person name="Cowan T.M."/>
            <person name="Smanski M.J."/>
            <person name="Chevrette M.G."/>
            <person name="De Carvalho L.P.S."/>
            <person name="Shen B."/>
        </authorList>
    </citation>
    <scope>NUCLEOTIDE SEQUENCE [LARGE SCALE GENOMIC DNA]</scope>
    <source>
        <strain evidence="5 6">NPDC056472</strain>
    </source>
</reference>
<dbReference type="Gene3D" id="3.20.20.70">
    <property type="entry name" value="Aldolase class I"/>
    <property type="match status" value="2"/>
</dbReference>
<evidence type="ECO:0000313" key="5">
    <source>
        <dbReference type="EMBL" id="MFE5984342.1"/>
    </source>
</evidence>
<dbReference type="InterPro" id="IPR013785">
    <property type="entry name" value="Aldolase_TIM"/>
</dbReference>
<evidence type="ECO:0000256" key="2">
    <source>
        <dbReference type="ARBA" id="ARBA00022679"/>
    </source>
</evidence>
<keyword evidence="3" id="KW-0028">Amino-acid biosynthesis</keyword>
<keyword evidence="3" id="KW-0057">Aromatic amino acid biosynthesis</keyword>
<comment type="caution">
    <text evidence="5">The sequence shown here is derived from an EMBL/GenBank/DDBJ whole genome shotgun (WGS) entry which is preliminary data.</text>
</comment>
<feature type="region of interest" description="Disordered" evidence="4">
    <location>
        <begin position="250"/>
        <end position="274"/>
    </location>
</feature>
<dbReference type="PANTHER" id="PTHR21337">
    <property type="entry name" value="PHOSPHO-2-DEHYDRO-3-DEOXYHEPTONATE ALDOLASE 1, 2"/>
    <property type="match status" value="1"/>
</dbReference>
<protein>
    <recommendedName>
        <fullName evidence="3">Phospho-2-dehydro-3-deoxyheptonate aldolase</fullName>
        <ecNumber evidence="3">2.5.1.54</ecNumber>
    </recommendedName>
</protein>
<evidence type="ECO:0000313" key="6">
    <source>
        <dbReference type="Proteomes" id="UP001600424"/>
    </source>
</evidence>
<comment type="catalytic activity">
    <reaction evidence="3">
        <text>D-erythrose 4-phosphate + phosphoenolpyruvate + H2O = 7-phospho-2-dehydro-3-deoxy-D-arabino-heptonate + phosphate</text>
        <dbReference type="Rhea" id="RHEA:14717"/>
        <dbReference type="ChEBI" id="CHEBI:15377"/>
        <dbReference type="ChEBI" id="CHEBI:16897"/>
        <dbReference type="ChEBI" id="CHEBI:43474"/>
        <dbReference type="ChEBI" id="CHEBI:58394"/>
        <dbReference type="ChEBI" id="CHEBI:58702"/>
        <dbReference type="EC" id="2.5.1.54"/>
    </reaction>
</comment>
<dbReference type="PANTHER" id="PTHR21337:SF0">
    <property type="entry name" value="PHOSPHO-2-DEHYDRO-3-DEOXYHEPTONATE ALDOLASE"/>
    <property type="match status" value="1"/>
</dbReference>
<comment type="similarity">
    <text evidence="1 3">Belongs to the class-II DAHP synthase family.</text>
</comment>
<organism evidence="5 6">
    <name type="scientific">Streptomyces wedmorensis</name>
    <dbReference type="NCBI Taxonomy" id="43759"/>
    <lineage>
        <taxon>Bacteria</taxon>
        <taxon>Bacillati</taxon>
        <taxon>Actinomycetota</taxon>
        <taxon>Actinomycetes</taxon>
        <taxon>Kitasatosporales</taxon>
        <taxon>Streptomycetaceae</taxon>
        <taxon>Streptomyces</taxon>
    </lineage>
</organism>
<dbReference type="Proteomes" id="UP001600424">
    <property type="component" value="Unassembled WGS sequence"/>
</dbReference>
<dbReference type="EC" id="2.5.1.54" evidence="3"/>
<dbReference type="EMBL" id="JBHTRV010000032">
    <property type="protein sequence ID" value="MFE5984342.1"/>
    <property type="molecule type" value="Genomic_DNA"/>
</dbReference>
<evidence type="ECO:0000256" key="4">
    <source>
        <dbReference type="SAM" id="MobiDB-lite"/>
    </source>
</evidence>
<keyword evidence="2 3" id="KW-0808">Transferase</keyword>
<dbReference type="InterPro" id="IPR002480">
    <property type="entry name" value="DAHP_synth_2"/>
</dbReference>
<feature type="region of interest" description="Disordered" evidence="4">
    <location>
        <begin position="207"/>
        <end position="235"/>
    </location>
</feature>
<dbReference type="SUPFAM" id="SSF51569">
    <property type="entry name" value="Aldolase"/>
    <property type="match status" value="2"/>
</dbReference>
<comment type="pathway">
    <text evidence="3">Metabolic intermediate biosynthesis; chorismate biosynthesis; chorismate from D-erythrose 4-phosphate and phosphoenolpyruvate: step 1/7.</text>
</comment>
<feature type="compositionally biased region" description="Gly residues" evidence="4">
    <location>
        <begin position="224"/>
        <end position="234"/>
    </location>
</feature>
<proteinExistence type="inferred from homology"/>
<keyword evidence="6" id="KW-1185">Reference proteome</keyword>